<dbReference type="AlphaFoldDB" id="A0A1M5B5P1"/>
<name>A0A1M5B5P1_9BACL</name>
<keyword evidence="1" id="KW-0472">Membrane</keyword>
<dbReference type="Proteomes" id="UP000184476">
    <property type="component" value="Unassembled WGS sequence"/>
</dbReference>
<organism evidence="2 3">
    <name type="scientific">Seinonella peptonophila</name>
    <dbReference type="NCBI Taxonomy" id="112248"/>
    <lineage>
        <taxon>Bacteria</taxon>
        <taxon>Bacillati</taxon>
        <taxon>Bacillota</taxon>
        <taxon>Bacilli</taxon>
        <taxon>Bacillales</taxon>
        <taxon>Thermoactinomycetaceae</taxon>
        <taxon>Seinonella</taxon>
    </lineage>
</organism>
<evidence type="ECO:0000256" key="1">
    <source>
        <dbReference type="SAM" id="Phobius"/>
    </source>
</evidence>
<feature type="transmembrane region" description="Helical" evidence="1">
    <location>
        <begin position="49"/>
        <end position="68"/>
    </location>
</feature>
<keyword evidence="3" id="KW-1185">Reference proteome</keyword>
<reference evidence="2 3" key="1">
    <citation type="submission" date="2016-11" db="EMBL/GenBank/DDBJ databases">
        <authorList>
            <person name="Jaros S."/>
            <person name="Januszkiewicz K."/>
            <person name="Wedrychowicz H."/>
        </authorList>
    </citation>
    <scope>NUCLEOTIDE SEQUENCE [LARGE SCALE GENOMIC DNA]</scope>
    <source>
        <strain evidence="2 3">DSM 44666</strain>
    </source>
</reference>
<dbReference type="EMBL" id="FQVL01000018">
    <property type="protein sequence ID" value="SHF37736.1"/>
    <property type="molecule type" value="Genomic_DNA"/>
</dbReference>
<keyword evidence="1" id="KW-0812">Transmembrane</keyword>
<evidence type="ECO:0000313" key="2">
    <source>
        <dbReference type="EMBL" id="SHF37736.1"/>
    </source>
</evidence>
<evidence type="ECO:0000313" key="3">
    <source>
        <dbReference type="Proteomes" id="UP000184476"/>
    </source>
</evidence>
<keyword evidence="1" id="KW-1133">Transmembrane helix</keyword>
<feature type="transmembrane region" description="Helical" evidence="1">
    <location>
        <begin position="80"/>
        <end position="100"/>
    </location>
</feature>
<protein>
    <submittedName>
        <fullName evidence="2">Uncharacterized protein</fullName>
    </submittedName>
</protein>
<sequence length="107" mass="12136">MAVSTLPNMKLPLLQVGVSNDNHFLGSNISQSLALNLDVLWRAWIASHFLDSSILILTLSGVLLYRMVEFGVLFINFRHIQWSFILITLCGLILLALDFLNKYILFV</sequence>
<accession>A0A1M5B5P1</accession>
<proteinExistence type="predicted"/>
<gene>
    <name evidence="2" type="ORF">SAMN05444392_11843</name>
</gene>